<evidence type="ECO:0000256" key="5">
    <source>
        <dbReference type="ARBA" id="ARBA00022840"/>
    </source>
</evidence>
<comment type="catalytic activity">
    <reaction evidence="8">
        <text>cob(II)yrinate + 2 L-glutamine + 2 ATP + 2 H2O = cob(II)yrinate a,c diamide + 2 L-glutamate + 2 ADP + 2 phosphate + 2 H(+)</text>
        <dbReference type="Rhea" id="RHEA:26289"/>
        <dbReference type="ChEBI" id="CHEBI:15377"/>
        <dbReference type="ChEBI" id="CHEBI:15378"/>
        <dbReference type="ChEBI" id="CHEBI:29985"/>
        <dbReference type="ChEBI" id="CHEBI:30616"/>
        <dbReference type="ChEBI" id="CHEBI:43474"/>
        <dbReference type="ChEBI" id="CHEBI:58359"/>
        <dbReference type="ChEBI" id="CHEBI:58537"/>
        <dbReference type="ChEBI" id="CHEBI:58894"/>
        <dbReference type="ChEBI" id="CHEBI:456216"/>
        <dbReference type="EC" id="6.3.5.11"/>
    </reaction>
</comment>
<dbReference type="UniPathway" id="UPA00148">
    <property type="reaction ID" value="UER00231"/>
</dbReference>
<dbReference type="SUPFAM" id="SSF52540">
    <property type="entry name" value="P-loop containing nucleoside triphosphate hydrolases"/>
    <property type="match status" value="1"/>
</dbReference>
<dbReference type="NCBIfam" id="NF002204">
    <property type="entry name" value="PRK01077.1"/>
    <property type="match status" value="1"/>
</dbReference>
<dbReference type="AlphaFoldDB" id="A0A7V5NZ64"/>
<keyword evidence="2 8" id="KW-0169">Cobalamin biosynthesis</keyword>
<dbReference type="Gene3D" id="3.40.50.300">
    <property type="entry name" value="P-loop containing nucleotide triphosphate hydrolases"/>
    <property type="match status" value="1"/>
</dbReference>
<evidence type="ECO:0000256" key="8">
    <source>
        <dbReference type="HAMAP-Rule" id="MF_00027"/>
    </source>
</evidence>
<comment type="pathway">
    <text evidence="8">Cofactor biosynthesis; adenosylcobalamin biosynthesis; cob(II)yrinate a,c-diamide from sirohydrochlorin (anaerobic route): step 10/10.</text>
</comment>
<keyword evidence="7 8" id="KW-0315">Glutamine amidotransferase</keyword>
<dbReference type="InterPro" id="IPR002586">
    <property type="entry name" value="CobQ/CobB/MinD/ParA_Nub-bd_dom"/>
</dbReference>
<dbReference type="InterPro" id="IPR029062">
    <property type="entry name" value="Class_I_gatase-like"/>
</dbReference>
<reference evidence="11" key="1">
    <citation type="journal article" date="2020" name="mSystems">
        <title>Genome- and Community-Level Interaction Insights into Carbon Utilization and Element Cycling Functions of Hydrothermarchaeota in Hydrothermal Sediment.</title>
        <authorList>
            <person name="Zhou Z."/>
            <person name="Liu Y."/>
            <person name="Xu W."/>
            <person name="Pan J."/>
            <person name="Luo Z.H."/>
            <person name="Li M."/>
        </authorList>
    </citation>
    <scope>NUCLEOTIDE SEQUENCE [LARGE SCALE GENOMIC DNA]</scope>
    <source>
        <strain evidence="11">HyVt-533</strain>
    </source>
</reference>
<comment type="similarity">
    <text evidence="8">Belongs to the CobB/CbiA family.</text>
</comment>
<keyword evidence="5 8" id="KW-0067">ATP-binding</keyword>
<comment type="domain">
    <text evidence="8">Comprises of two domains. The C-terminal domain contains the binding site for glutamine and catalyzes the hydrolysis of this substrate to glutamate and ammonia. The N-terminal domain is anticipated to bind ATP and cobyrinate and catalyzes the ultimate synthesis of the diamide product. The ammonia produced via the glutaminase domain is probably translocated to the adjacent domain via a molecular tunnel, where it reacts with an activated intermediate.</text>
</comment>
<dbReference type="EMBL" id="DROK01000105">
    <property type="protein sequence ID" value="HHI96913.1"/>
    <property type="molecule type" value="Genomic_DNA"/>
</dbReference>
<accession>A0A7V5NZ64</accession>
<feature type="site" description="Increases nucleophilicity of active site Cys" evidence="8">
    <location>
        <position position="437"/>
    </location>
</feature>
<organism evidence="11">
    <name type="scientific">Thermodesulfatator atlanticus</name>
    <dbReference type="NCBI Taxonomy" id="501497"/>
    <lineage>
        <taxon>Bacteria</taxon>
        <taxon>Pseudomonadati</taxon>
        <taxon>Thermodesulfobacteriota</taxon>
        <taxon>Thermodesulfobacteria</taxon>
        <taxon>Thermodesulfobacteriales</taxon>
        <taxon>Thermodesulfatatoraceae</taxon>
        <taxon>Thermodesulfatator</taxon>
    </lineage>
</organism>
<name>A0A7V5NZ64_9BACT</name>
<comment type="caution">
    <text evidence="11">The sequence shown here is derived from an EMBL/GenBank/DDBJ whole genome shotgun (WGS) entry which is preliminary data.</text>
</comment>
<evidence type="ECO:0000256" key="1">
    <source>
        <dbReference type="ARBA" id="ARBA00001946"/>
    </source>
</evidence>
<dbReference type="EC" id="6.3.5.11" evidence="8"/>
<feature type="domain" description="CobB/CobQ-like glutamine amidotransferase" evidence="10">
    <location>
        <begin position="250"/>
        <end position="442"/>
    </location>
</feature>
<evidence type="ECO:0000256" key="4">
    <source>
        <dbReference type="ARBA" id="ARBA00022741"/>
    </source>
</evidence>
<dbReference type="GO" id="GO:0005524">
    <property type="term" value="F:ATP binding"/>
    <property type="evidence" value="ECO:0007669"/>
    <property type="project" value="UniProtKB-UniRule"/>
</dbReference>
<evidence type="ECO:0000256" key="3">
    <source>
        <dbReference type="ARBA" id="ARBA00022598"/>
    </source>
</evidence>
<dbReference type="Gene3D" id="3.40.50.880">
    <property type="match status" value="1"/>
</dbReference>
<dbReference type="PROSITE" id="PS51274">
    <property type="entry name" value="GATASE_COBBQ"/>
    <property type="match status" value="1"/>
</dbReference>
<evidence type="ECO:0000259" key="10">
    <source>
        <dbReference type="Pfam" id="PF07685"/>
    </source>
</evidence>
<dbReference type="HAMAP" id="MF_00027">
    <property type="entry name" value="CobB_CbiA"/>
    <property type="match status" value="1"/>
</dbReference>
<keyword evidence="3 8" id="KW-0436">Ligase</keyword>
<evidence type="ECO:0000259" key="9">
    <source>
        <dbReference type="Pfam" id="PF01656"/>
    </source>
</evidence>
<dbReference type="GO" id="GO:0042242">
    <property type="term" value="F:cobyrinic acid a,c-diamide synthase activity"/>
    <property type="evidence" value="ECO:0007669"/>
    <property type="project" value="UniProtKB-UniRule"/>
</dbReference>
<gene>
    <name evidence="8" type="primary">cbiA</name>
    <name evidence="11" type="ORF">ENJ96_03595</name>
</gene>
<dbReference type="PANTHER" id="PTHR43873:SF1">
    <property type="entry name" value="COBYRINATE A,C-DIAMIDE SYNTHASE"/>
    <property type="match status" value="1"/>
</dbReference>
<dbReference type="Pfam" id="PF07685">
    <property type="entry name" value="GATase_3"/>
    <property type="match status" value="1"/>
</dbReference>
<keyword evidence="6 8" id="KW-0460">Magnesium</keyword>
<dbReference type="Proteomes" id="UP000886101">
    <property type="component" value="Unassembled WGS sequence"/>
</dbReference>
<comment type="function">
    <text evidence="8">Catalyzes the ATP-dependent amidation of the two carboxylate groups at positions a and c of cobyrinate, using either L-glutamine or ammonia as the nitrogen source.</text>
</comment>
<dbReference type="PANTHER" id="PTHR43873">
    <property type="entry name" value="COBYRINATE A,C-DIAMIDE SYNTHASE"/>
    <property type="match status" value="1"/>
</dbReference>
<dbReference type="SUPFAM" id="SSF52317">
    <property type="entry name" value="Class I glutamine amidotransferase-like"/>
    <property type="match status" value="1"/>
</dbReference>
<dbReference type="InterPro" id="IPR004484">
    <property type="entry name" value="CbiA/CobB_synth"/>
</dbReference>
<protein>
    <recommendedName>
        <fullName evidence="8">Cobyrinate a,c-diamide synthase</fullName>
        <ecNumber evidence="8">6.3.5.11</ecNumber>
    </recommendedName>
    <alternativeName>
        <fullName evidence="8">Cobyrinic acid a,c-diamide synthetase</fullName>
    </alternativeName>
</protein>
<evidence type="ECO:0000256" key="6">
    <source>
        <dbReference type="ARBA" id="ARBA00022842"/>
    </source>
</evidence>
<evidence type="ECO:0000256" key="7">
    <source>
        <dbReference type="ARBA" id="ARBA00022962"/>
    </source>
</evidence>
<dbReference type="GO" id="GO:0009236">
    <property type="term" value="P:cobalamin biosynthetic process"/>
    <property type="evidence" value="ECO:0007669"/>
    <property type="project" value="UniProtKB-UniRule"/>
</dbReference>
<keyword evidence="4 8" id="KW-0547">Nucleotide-binding</keyword>
<dbReference type="InterPro" id="IPR027417">
    <property type="entry name" value="P-loop_NTPase"/>
</dbReference>
<comment type="cofactor">
    <cofactor evidence="1 8">
        <name>Mg(2+)</name>
        <dbReference type="ChEBI" id="CHEBI:18420"/>
    </cofactor>
</comment>
<evidence type="ECO:0000256" key="2">
    <source>
        <dbReference type="ARBA" id="ARBA00022573"/>
    </source>
</evidence>
<proteinExistence type="inferred from homology"/>
<dbReference type="CDD" id="cd03130">
    <property type="entry name" value="GATase1_CobB"/>
    <property type="match status" value="1"/>
</dbReference>
<feature type="active site" description="Nucleophile" evidence="8">
    <location>
        <position position="333"/>
    </location>
</feature>
<dbReference type="Pfam" id="PF01656">
    <property type="entry name" value="CbiA"/>
    <property type="match status" value="1"/>
</dbReference>
<evidence type="ECO:0000313" key="11">
    <source>
        <dbReference type="EMBL" id="HHI96913.1"/>
    </source>
</evidence>
<dbReference type="InterPro" id="IPR011698">
    <property type="entry name" value="GATase_3"/>
</dbReference>
<dbReference type="NCBIfam" id="TIGR00379">
    <property type="entry name" value="cobB"/>
    <property type="match status" value="1"/>
</dbReference>
<comment type="miscellaneous">
    <text evidence="8">The a and c carboxylates of cobyrinate are activated for nucleophilic attack via formation of a phosphorylated intermediate by ATP. CbiA catalyzes first the amidation of the c-carboxylate, and then that of the a-carboxylate.</text>
</comment>
<sequence>MHKFTLPRLVISAQKGGAGKTLFALGLVAALKKKGHWVIPFKKGPDYIDAGWLSLAAGHPCYNLDPFFMSQETILSSFLGHASPEGISVIEGNRGLLDGVDSQGSCSTAQLARVLKAPVILVLDSTKVTRSLAAFVKGCQVIEKDLFFGGVILNQIVRLRHEKIITESIEKYTDLKVLGILPRLKNFSFPMRHLGLLPWQEHGEGEEVVEKLARVVEENVDLDAVERLAHEAVPLSGAPLRWPAVQPVVKIGVLRDEAFQFYYPENLMALESLGAELVYIDALRERTLPSGLHALYIGGGFPETQGEALADNLSLRQELREALEEGLPAYAECGGLMYLGRRIFWRGKSFDMVGVLPIDFAVHERPQGHGYVQATVIKPNPFYPVGTKLKGHEFHYSCPVNVKENAISLVLKLEKGHGFAQKLDGVVYRNIFGAYTHVHVLGQPLWAKALVEAAFKRKEGFKEDLREVVWRPESLMLGYCQTKI</sequence>
<feature type="domain" description="CobQ/CobB/MinD/ParA nucleotide binding" evidence="9">
    <location>
        <begin position="10"/>
        <end position="188"/>
    </location>
</feature>